<comment type="caution">
    <text evidence="1">The sequence shown here is derived from an EMBL/GenBank/DDBJ whole genome shotgun (WGS) entry which is preliminary data.</text>
</comment>
<organism evidence="1 2">
    <name type="scientific">Flavonifractor plautii</name>
    <name type="common">Fusobacterium plautii</name>
    <dbReference type="NCBI Taxonomy" id="292800"/>
    <lineage>
        <taxon>Bacteria</taxon>
        <taxon>Bacillati</taxon>
        <taxon>Bacillota</taxon>
        <taxon>Clostridia</taxon>
        <taxon>Eubacteriales</taxon>
        <taxon>Oscillospiraceae</taxon>
        <taxon>Flavonifractor</taxon>
    </lineage>
</organism>
<name>A0A6I2R6D9_FLAPL</name>
<gene>
    <name evidence="1" type="ORF">GKE97_04890</name>
</gene>
<dbReference type="AlphaFoldDB" id="A0A6I2R6D9"/>
<evidence type="ECO:0000313" key="2">
    <source>
        <dbReference type="Proteomes" id="UP000434475"/>
    </source>
</evidence>
<accession>A0A6I2R6D9</accession>
<reference evidence="1 2" key="1">
    <citation type="journal article" date="2019" name="Nat. Med.">
        <title>A library of human gut bacterial isolates paired with longitudinal multiomics data enables mechanistic microbiome research.</title>
        <authorList>
            <person name="Poyet M."/>
            <person name="Groussin M."/>
            <person name="Gibbons S.M."/>
            <person name="Avila-Pacheco J."/>
            <person name="Jiang X."/>
            <person name="Kearney S.M."/>
            <person name="Perrotta A.R."/>
            <person name="Berdy B."/>
            <person name="Zhao S."/>
            <person name="Lieberman T.D."/>
            <person name="Swanson P.K."/>
            <person name="Smith M."/>
            <person name="Roesemann S."/>
            <person name="Alexander J.E."/>
            <person name="Rich S.A."/>
            <person name="Livny J."/>
            <person name="Vlamakis H."/>
            <person name="Clish C."/>
            <person name="Bullock K."/>
            <person name="Deik A."/>
            <person name="Scott J."/>
            <person name="Pierce K.A."/>
            <person name="Xavier R.J."/>
            <person name="Alm E.J."/>
        </authorList>
    </citation>
    <scope>NUCLEOTIDE SEQUENCE [LARGE SCALE GENOMIC DNA]</scope>
    <source>
        <strain evidence="1 2">BIOML-A2</strain>
    </source>
</reference>
<dbReference type="Proteomes" id="UP000434475">
    <property type="component" value="Unassembled WGS sequence"/>
</dbReference>
<dbReference type="RefSeq" id="WP_172697297.1">
    <property type="nucleotide sequence ID" value="NZ_WKPR01000004.1"/>
</dbReference>
<dbReference type="EMBL" id="WKPR01000004">
    <property type="protein sequence ID" value="MSB18852.1"/>
    <property type="molecule type" value="Genomic_DNA"/>
</dbReference>
<protein>
    <submittedName>
        <fullName evidence="1">Uncharacterized protein</fullName>
    </submittedName>
</protein>
<evidence type="ECO:0000313" key="1">
    <source>
        <dbReference type="EMBL" id="MSB18852.1"/>
    </source>
</evidence>
<proteinExistence type="predicted"/>
<sequence length="98" mass="11453">MRNIEIGGYIRISKKEAEKRYNAGEIIRLCACKVSSVNVWGVYVDCQKEEFPHIGNDGFNTIVPRNREFETVVNAFRRYNCNYEIGYYPAYYVKAVQL</sequence>